<comment type="caution">
    <text evidence="1">The sequence shown here is derived from an EMBL/GenBank/DDBJ whole genome shotgun (WGS) entry which is preliminary data.</text>
</comment>
<keyword evidence="2" id="KW-1185">Reference proteome</keyword>
<accession>A0AAE1YNL3</accession>
<reference evidence="1" key="1">
    <citation type="submission" date="2020-06" db="EMBL/GenBank/DDBJ databases">
        <authorList>
            <person name="Li T."/>
            <person name="Hu X."/>
            <person name="Zhang T."/>
            <person name="Song X."/>
            <person name="Zhang H."/>
            <person name="Dai N."/>
            <person name="Sheng W."/>
            <person name="Hou X."/>
            <person name="Wei L."/>
        </authorList>
    </citation>
    <scope>NUCLEOTIDE SEQUENCE</scope>
    <source>
        <strain evidence="1">3651</strain>
        <tissue evidence="1">Leaf</tissue>
    </source>
</reference>
<proteinExistence type="predicted"/>
<protein>
    <submittedName>
        <fullName evidence="1">Uncharacterized protein</fullName>
    </submittedName>
</protein>
<dbReference type="Proteomes" id="UP001293254">
    <property type="component" value="Unassembled WGS sequence"/>
</dbReference>
<gene>
    <name evidence="1" type="ORF">Salat_1116300</name>
</gene>
<evidence type="ECO:0000313" key="2">
    <source>
        <dbReference type="Proteomes" id="UP001293254"/>
    </source>
</evidence>
<reference evidence="1" key="2">
    <citation type="journal article" date="2024" name="Plant">
        <title>Genomic evolution and insights into agronomic trait innovations of Sesamum species.</title>
        <authorList>
            <person name="Miao H."/>
            <person name="Wang L."/>
            <person name="Qu L."/>
            <person name="Liu H."/>
            <person name="Sun Y."/>
            <person name="Le M."/>
            <person name="Wang Q."/>
            <person name="Wei S."/>
            <person name="Zheng Y."/>
            <person name="Lin W."/>
            <person name="Duan Y."/>
            <person name="Cao H."/>
            <person name="Xiong S."/>
            <person name="Wang X."/>
            <person name="Wei L."/>
            <person name="Li C."/>
            <person name="Ma Q."/>
            <person name="Ju M."/>
            <person name="Zhao R."/>
            <person name="Li G."/>
            <person name="Mu C."/>
            <person name="Tian Q."/>
            <person name="Mei H."/>
            <person name="Zhang T."/>
            <person name="Gao T."/>
            <person name="Zhang H."/>
        </authorList>
    </citation>
    <scope>NUCLEOTIDE SEQUENCE</scope>
    <source>
        <strain evidence="1">3651</strain>
    </source>
</reference>
<dbReference type="AlphaFoldDB" id="A0AAE1YNL3"/>
<evidence type="ECO:0000313" key="1">
    <source>
        <dbReference type="EMBL" id="KAK4433540.1"/>
    </source>
</evidence>
<name>A0AAE1YNL3_9LAMI</name>
<sequence length="137" mass="15233">MHRGDSGGDGMNALAVRSDPSQMPYLPRLDDMPQELLGPISVPDIAKYKGRFTSTGNGSSVNESLYFIPPPLLCCVAEVDFGTSKCHFFPSHPSSGRSSHRQWKFQLLQSSIRAFNIGFAAYDYDSIKGSMEREFDY</sequence>
<dbReference type="EMBL" id="JACGWO010000003">
    <property type="protein sequence ID" value="KAK4433540.1"/>
    <property type="molecule type" value="Genomic_DNA"/>
</dbReference>
<organism evidence="1 2">
    <name type="scientific">Sesamum alatum</name>
    <dbReference type="NCBI Taxonomy" id="300844"/>
    <lineage>
        <taxon>Eukaryota</taxon>
        <taxon>Viridiplantae</taxon>
        <taxon>Streptophyta</taxon>
        <taxon>Embryophyta</taxon>
        <taxon>Tracheophyta</taxon>
        <taxon>Spermatophyta</taxon>
        <taxon>Magnoliopsida</taxon>
        <taxon>eudicotyledons</taxon>
        <taxon>Gunneridae</taxon>
        <taxon>Pentapetalae</taxon>
        <taxon>asterids</taxon>
        <taxon>lamiids</taxon>
        <taxon>Lamiales</taxon>
        <taxon>Pedaliaceae</taxon>
        <taxon>Sesamum</taxon>
    </lineage>
</organism>